<comment type="caution">
    <text evidence="2">The sequence shown here is derived from an EMBL/GenBank/DDBJ whole genome shotgun (WGS) entry which is preliminary data.</text>
</comment>
<dbReference type="Proteomes" id="UP000606044">
    <property type="component" value="Unassembled WGS sequence"/>
</dbReference>
<protein>
    <submittedName>
        <fullName evidence="2">Uncharacterized protein</fullName>
    </submittedName>
</protein>
<feature type="compositionally biased region" description="Basic and acidic residues" evidence="1">
    <location>
        <begin position="11"/>
        <end position="20"/>
    </location>
</feature>
<proteinExistence type="predicted"/>
<feature type="region of interest" description="Disordered" evidence="1">
    <location>
        <begin position="102"/>
        <end position="125"/>
    </location>
</feature>
<feature type="compositionally biased region" description="Low complexity" evidence="1">
    <location>
        <begin position="102"/>
        <end position="118"/>
    </location>
</feature>
<reference evidence="2" key="1">
    <citation type="journal article" date="2014" name="Int. J. Syst. Evol. Microbiol.">
        <title>Complete genome sequence of Corynebacterium casei LMG S-19264T (=DSM 44701T), isolated from a smear-ripened cheese.</title>
        <authorList>
            <consortium name="US DOE Joint Genome Institute (JGI-PGF)"/>
            <person name="Walter F."/>
            <person name="Albersmeier A."/>
            <person name="Kalinowski J."/>
            <person name="Ruckert C."/>
        </authorList>
    </citation>
    <scope>NUCLEOTIDE SEQUENCE</scope>
    <source>
        <strain evidence="2">CCM 7897</strain>
    </source>
</reference>
<gene>
    <name evidence="2" type="ORF">GCM10007301_51370</name>
</gene>
<sequence>MRGGVGVIYHSPRDRPKPDAAHGGLETAGISGHLSAMRRPDRAFTIAWKRFTLLPLLAQILLALVLLPATADDVRAQSSALPFAGATAPPSSGFSVPMPIAPTQQQGRPGAAPAAPGAPREPHAVLPQAPAGKVTLGVFARFGTDGAPIPRALNWRVFADTPEASGAFPLVAESTEAAPVFFLNPGGYIVHVTYGYASQAQRIVLGATSRREAFVMPAGGLRLQADVENKAITNQKVSFDIFEGSFLQGRTSTQPYYRGALANEVILLPEGTYHVVSTYGDANAVVRADVTVQAGKLTDATVHHRAAQITLKLVKEAGGEAQADTQWQVITPGGDTIKESIGAFPTFILTEGDYMAIARNDGRVVSRDFKVEAGKDREVEVIANRGNAAGAASKASAPR</sequence>
<name>A0A917CD96_9HYPH</name>
<evidence type="ECO:0000313" key="3">
    <source>
        <dbReference type="Proteomes" id="UP000606044"/>
    </source>
</evidence>
<evidence type="ECO:0000256" key="1">
    <source>
        <dbReference type="SAM" id="MobiDB-lite"/>
    </source>
</evidence>
<dbReference type="AlphaFoldDB" id="A0A917CD96"/>
<organism evidence="2 3">
    <name type="scientific">Azorhizobium oxalatiphilum</name>
    <dbReference type="NCBI Taxonomy" id="980631"/>
    <lineage>
        <taxon>Bacteria</taxon>
        <taxon>Pseudomonadati</taxon>
        <taxon>Pseudomonadota</taxon>
        <taxon>Alphaproteobacteria</taxon>
        <taxon>Hyphomicrobiales</taxon>
        <taxon>Xanthobacteraceae</taxon>
        <taxon>Azorhizobium</taxon>
    </lineage>
</organism>
<evidence type="ECO:0000313" key="2">
    <source>
        <dbReference type="EMBL" id="GGF85191.1"/>
    </source>
</evidence>
<keyword evidence="3" id="KW-1185">Reference proteome</keyword>
<dbReference type="EMBL" id="BMCT01000010">
    <property type="protein sequence ID" value="GGF85191.1"/>
    <property type="molecule type" value="Genomic_DNA"/>
</dbReference>
<accession>A0A917CD96</accession>
<feature type="region of interest" description="Disordered" evidence="1">
    <location>
        <begin position="1"/>
        <end position="26"/>
    </location>
</feature>
<reference evidence="2" key="2">
    <citation type="submission" date="2020-09" db="EMBL/GenBank/DDBJ databases">
        <authorList>
            <person name="Sun Q."/>
            <person name="Sedlacek I."/>
        </authorList>
    </citation>
    <scope>NUCLEOTIDE SEQUENCE</scope>
    <source>
        <strain evidence="2">CCM 7897</strain>
    </source>
</reference>